<dbReference type="PANTHER" id="PTHR47338:SF6">
    <property type="entry name" value="ZN(II)2CYS6 TRANSCRIPTION FACTOR (EUROFUNG)"/>
    <property type="match status" value="1"/>
</dbReference>
<dbReference type="CDD" id="cd12148">
    <property type="entry name" value="fungal_TF_MHR"/>
    <property type="match status" value="1"/>
</dbReference>
<comment type="subcellular location">
    <subcellularLocation>
        <location evidence="1">Nucleus</location>
    </subcellularLocation>
</comment>
<feature type="non-terminal residue" evidence="7">
    <location>
        <position position="1"/>
    </location>
</feature>
<evidence type="ECO:0000256" key="4">
    <source>
        <dbReference type="ARBA" id="ARBA00023163"/>
    </source>
</evidence>
<keyword evidence="4" id="KW-0804">Transcription</keyword>
<evidence type="ECO:0000256" key="3">
    <source>
        <dbReference type="ARBA" id="ARBA00023015"/>
    </source>
</evidence>
<gene>
    <name evidence="7" type="ORF">FALBO_13019</name>
</gene>
<keyword evidence="8" id="KW-1185">Reference proteome</keyword>
<dbReference type="GO" id="GO:0005634">
    <property type="term" value="C:nucleus"/>
    <property type="evidence" value="ECO:0007669"/>
    <property type="project" value="UniProtKB-SubCell"/>
</dbReference>
<evidence type="ECO:0000256" key="2">
    <source>
        <dbReference type="ARBA" id="ARBA00022723"/>
    </source>
</evidence>
<dbReference type="AlphaFoldDB" id="A0A8H4P7G6"/>
<dbReference type="GO" id="GO:0000981">
    <property type="term" value="F:DNA-binding transcription factor activity, RNA polymerase II-specific"/>
    <property type="evidence" value="ECO:0007669"/>
    <property type="project" value="InterPro"/>
</dbReference>
<reference evidence="7 8" key="1">
    <citation type="submission" date="2020-01" db="EMBL/GenBank/DDBJ databases">
        <title>Identification and distribution of gene clusters putatively required for synthesis of sphingolipid metabolism inhibitors in phylogenetically diverse species of the filamentous fungus Fusarium.</title>
        <authorList>
            <person name="Kim H.-S."/>
            <person name="Busman M."/>
            <person name="Brown D.W."/>
            <person name="Divon H."/>
            <person name="Uhlig S."/>
            <person name="Proctor R.H."/>
        </authorList>
    </citation>
    <scope>NUCLEOTIDE SEQUENCE [LARGE SCALE GENOMIC DNA]</scope>
    <source>
        <strain evidence="7 8">NRRL 20459</strain>
    </source>
</reference>
<organism evidence="7 8">
    <name type="scientific">Fusarium albosuccineum</name>
    <dbReference type="NCBI Taxonomy" id="1237068"/>
    <lineage>
        <taxon>Eukaryota</taxon>
        <taxon>Fungi</taxon>
        <taxon>Dikarya</taxon>
        <taxon>Ascomycota</taxon>
        <taxon>Pezizomycotina</taxon>
        <taxon>Sordariomycetes</taxon>
        <taxon>Hypocreomycetidae</taxon>
        <taxon>Hypocreales</taxon>
        <taxon>Nectriaceae</taxon>
        <taxon>Fusarium</taxon>
        <taxon>Fusarium decemcellulare species complex</taxon>
    </lineage>
</organism>
<accession>A0A8H4P7G6</accession>
<protein>
    <submittedName>
        <fullName evidence="7">C6 transcription factor</fullName>
    </submittedName>
</protein>
<dbReference type="PANTHER" id="PTHR47338">
    <property type="entry name" value="ZN(II)2CYS6 TRANSCRIPTION FACTOR (EUROFUNG)-RELATED"/>
    <property type="match status" value="1"/>
</dbReference>
<evidence type="ECO:0000256" key="5">
    <source>
        <dbReference type="ARBA" id="ARBA00023242"/>
    </source>
</evidence>
<comment type="caution">
    <text evidence="7">The sequence shown here is derived from an EMBL/GenBank/DDBJ whole genome shotgun (WGS) entry which is preliminary data.</text>
</comment>
<evidence type="ECO:0000256" key="1">
    <source>
        <dbReference type="ARBA" id="ARBA00004123"/>
    </source>
</evidence>
<dbReference type="EMBL" id="JAADYS010001993">
    <property type="protein sequence ID" value="KAF4460203.1"/>
    <property type="molecule type" value="Genomic_DNA"/>
</dbReference>
<dbReference type="OrthoDB" id="426882at2759"/>
<dbReference type="GO" id="GO:0046872">
    <property type="term" value="F:metal ion binding"/>
    <property type="evidence" value="ECO:0007669"/>
    <property type="project" value="UniProtKB-KW"/>
</dbReference>
<evidence type="ECO:0000256" key="6">
    <source>
        <dbReference type="SAM" id="MobiDB-lite"/>
    </source>
</evidence>
<evidence type="ECO:0000313" key="7">
    <source>
        <dbReference type="EMBL" id="KAF4460203.1"/>
    </source>
</evidence>
<keyword evidence="3" id="KW-0805">Transcription regulation</keyword>
<dbReference type="InterPro" id="IPR050815">
    <property type="entry name" value="TF_fung"/>
</dbReference>
<name>A0A8H4P7G6_9HYPO</name>
<keyword evidence="5" id="KW-0539">Nucleus</keyword>
<proteinExistence type="predicted"/>
<evidence type="ECO:0000313" key="8">
    <source>
        <dbReference type="Proteomes" id="UP000554235"/>
    </source>
</evidence>
<sequence length="713" mass="79945">MSPEPSRERLRSHQACLNCRSVFQPPILVSICGSDIEYLGGRKPGALQKDQPVQLAYDSDNDAPTLLARAWAFANQLTSLEEKVDLLLNGYRQGSPSFAFDQQDISENPDEENHRSAEGQLDSQQDNSEPPASMVIHCATNNINESAGDYSSPQFGFKDATSQISQATVSKAVDLYFELCHRQPIWCFERQDLEQMSEIPEELLYSILELTARFIPGRGLQTYGETARGCIMQRVATGTVQIETIESLCLMSYSAFIDGNLDLGQFYLGLGFQLGRSAKMDRPLERAAEGSSTTERKRRVFWSLQSLEAFHSEQDGILGPSPDVWRPFYVSDTTDAGFPKDPTSSTSSEIGIWTAAAHFGWAWSKVRQYVSEGSHNRLKEPWRLDSTCAQALADTTDIENKIPWSHRYESAKFHERQPEELKANRDYWIPWLKLQFTWHSILMVLNHPFLYIMASQHNANLAIPNTFWRKSSERVLLHATWIVRLIDMISEKEVQLVDPFFGHAAAIAATVHLYFCCAADPRLKQKSKADFGRCKKFVRNWESFSPACASLAQCLDDMTRIASGTEPTGDDWELNKIYLSIPLMWGVLQFKTADLQGTCPITLLHQSLSPVDPEQDMQQSTLEIRVAVSPPEVTIDPVAGHNAGLPPYRATTTISPGGAAMGDLVVAPTDSLMFNTPWLWAHQSQFTGIENTGYMVSDPSLGNVEGFSTWWNV</sequence>
<feature type="compositionally biased region" description="Polar residues" evidence="6">
    <location>
        <begin position="121"/>
        <end position="130"/>
    </location>
</feature>
<dbReference type="Proteomes" id="UP000554235">
    <property type="component" value="Unassembled WGS sequence"/>
</dbReference>
<keyword evidence="2" id="KW-0479">Metal-binding</keyword>
<feature type="region of interest" description="Disordered" evidence="6">
    <location>
        <begin position="98"/>
        <end position="132"/>
    </location>
</feature>